<dbReference type="Pfam" id="PF03372">
    <property type="entry name" value="Exo_endo_phos"/>
    <property type="match status" value="1"/>
</dbReference>
<feature type="domain" description="Endonuclease/exonuclease/phosphatase" evidence="1">
    <location>
        <begin position="7"/>
        <end position="220"/>
    </location>
</feature>
<dbReference type="Proteomes" id="UP001165190">
    <property type="component" value="Unassembled WGS sequence"/>
</dbReference>
<keyword evidence="3" id="KW-1185">Reference proteome</keyword>
<dbReference type="InterPro" id="IPR036691">
    <property type="entry name" value="Endo/exonu/phosph_ase_sf"/>
</dbReference>
<protein>
    <recommendedName>
        <fullName evidence="1">Endonuclease/exonuclease/phosphatase domain-containing protein</fullName>
    </recommendedName>
</protein>
<reference evidence="2" key="1">
    <citation type="submission" date="2023-05" db="EMBL/GenBank/DDBJ databases">
        <title>Genome and transcriptome analyses reveal genes involved in the formation of fine ridges on petal epidermal cells in Hibiscus trionum.</title>
        <authorList>
            <person name="Koshimizu S."/>
            <person name="Masuda S."/>
            <person name="Ishii T."/>
            <person name="Shirasu K."/>
            <person name="Hoshino A."/>
            <person name="Arita M."/>
        </authorList>
    </citation>
    <scope>NUCLEOTIDE SEQUENCE</scope>
    <source>
        <strain evidence="2">Hamamatsu line</strain>
    </source>
</reference>
<dbReference type="GO" id="GO:0003824">
    <property type="term" value="F:catalytic activity"/>
    <property type="evidence" value="ECO:0007669"/>
    <property type="project" value="InterPro"/>
</dbReference>
<organism evidence="2 3">
    <name type="scientific">Hibiscus trionum</name>
    <name type="common">Flower of an hour</name>
    <dbReference type="NCBI Taxonomy" id="183268"/>
    <lineage>
        <taxon>Eukaryota</taxon>
        <taxon>Viridiplantae</taxon>
        <taxon>Streptophyta</taxon>
        <taxon>Embryophyta</taxon>
        <taxon>Tracheophyta</taxon>
        <taxon>Spermatophyta</taxon>
        <taxon>Magnoliopsida</taxon>
        <taxon>eudicotyledons</taxon>
        <taxon>Gunneridae</taxon>
        <taxon>Pentapetalae</taxon>
        <taxon>rosids</taxon>
        <taxon>malvids</taxon>
        <taxon>Malvales</taxon>
        <taxon>Malvaceae</taxon>
        <taxon>Malvoideae</taxon>
        <taxon>Hibiscus</taxon>
    </lineage>
</organism>
<sequence length="244" mass="27808">MDIKIFSWNVQGCGHSRFLPAARQFLRDNRPDLIAFVELRISGSTADSVISSLGFLNSHRVEADGFSGGIWLAWSDAISVDIISNHFQFIHCRVTTKVNSNSFLATIVYASPNATRRNALWHHLRDLASVIHSPWILFGDFNATLCDSERQGCASAKPSKAFQNFIFDSGLRDMGYQGPDYTWCRGSAHVRLDRFLCNTYWDKTYPIAEVHHLLRMRSDHRPIFLQVGSHVNPRAPRQFRYFTG</sequence>
<dbReference type="SUPFAM" id="SSF56219">
    <property type="entry name" value="DNase I-like"/>
    <property type="match status" value="1"/>
</dbReference>
<evidence type="ECO:0000259" key="1">
    <source>
        <dbReference type="Pfam" id="PF03372"/>
    </source>
</evidence>
<gene>
    <name evidence="2" type="ORF">HRI_002786700</name>
</gene>
<comment type="caution">
    <text evidence="2">The sequence shown here is derived from an EMBL/GenBank/DDBJ whole genome shotgun (WGS) entry which is preliminary data.</text>
</comment>
<dbReference type="PANTHER" id="PTHR35218">
    <property type="entry name" value="RNASE H DOMAIN-CONTAINING PROTEIN"/>
    <property type="match status" value="1"/>
</dbReference>
<accession>A0A9W7M897</accession>
<dbReference type="AlphaFoldDB" id="A0A9W7M897"/>
<dbReference type="Gene3D" id="3.60.10.10">
    <property type="entry name" value="Endonuclease/exonuclease/phosphatase"/>
    <property type="match status" value="1"/>
</dbReference>
<dbReference type="OrthoDB" id="1001832at2759"/>
<evidence type="ECO:0000313" key="2">
    <source>
        <dbReference type="EMBL" id="GMI91174.1"/>
    </source>
</evidence>
<dbReference type="PANTHER" id="PTHR35218:SF9">
    <property type="entry name" value="ENDONUCLEASE_EXONUCLEASE_PHOSPHATASE DOMAIN-CONTAINING PROTEIN"/>
    <property type="match status" value="1"/>
</dbReference>
<evidence type="ECO:0000313" key="3">
    <source>
        <dbReference type="Proteomes" id="UP001165190"/>
    </source>
</evidence>
<proteinExistence type="predicted"/>
<dbReference type="EMBL" id="BSYR01000024">
    <property type="protein sequence ID" value="GMI91174.1"/>
    <property type="molecule type" value="Genomic_DNA"/>
</dbReference>
<name>A0A9W7M897_HIBTR</name>
<dbReference type="InterPro" id="IPR005135">
    <property type="entry name" value="Endo/exonuclease/phosphatase"/>
</dbReference>